<evidence type="ECO:0000313" key="4">
    <source>
        <dbReference type="Proteomes" id="UP000636479"/>
    </source>
</evidence>
<protein>
    <submittedName>
        <fullName evidence="3">Uncharacterized protein</fullName>
    </submittedName>
</protein>
<dbReference type="Proteomes" id="UP000636479">
    <property type="component" value="Unassembled WGS sequence"/>
</dbReference>
<feature type="region of interest" description="Disordered" evidence="1">
    <location>
        <begin position="398"/>
        <end position="433"/>
    </location>
</feature>
<evidence type="ECO:0000313" key="3">
    <source>
        <dbReference type="EMBL" id="KAF7294854.1"/>
    </source>
</evidence>
<evidence type="ECO:0000256" key="1">
    <source>
        <dbReference type="SAM" id="MobiDB-lite"/>
    </source>
</evidence>
<organism evidence="3 4">
    <name type="scientific">Mycena indigotica</name>
    <dbReference type="NCBI Taxonomy" id="2126181"/>
    <lineage>
        <taxon>Eukaryota</taxon>
        <taxon>Fungi</taxon>
        <taxon>Dikarya</taxon>
        <taxon>Basidiomycota</taxon>
        <taxon>Agaricomycotina</taxon>
        <taxon>Agaricomycetes</taxon>
        <taxon>Agaricomycetidae</taxon>
        <taxon>Agaricales</taxon>
        <taxon>Marasmiineae</taxon>
        <taxon>Mycenaceae</taxon>
        <taxon>Mycena</taxon>
    </lineage>
</organism>
<feature type="transmembrane region" description="Helical" evidence="2">
    <location>
        <begin position="167"/>
        <end position="187"/>
    </location>
</feature>
<dbReference type="EMBL" id="JACAZF010000009">
    <property type="protein sequence ID" value="KAF7294854.1"/>
    <property type="molecule type" value="Genomic_DNA"/>
</dbReference>
<comment type="caution">
    <text evidence="3">The sequence shown here is derived from an EMBL/GenBank/DDBJ whole genome shotgun (WGS) entry which is preliminary data.</text>
</comment>
<keyword evidence="2" id="KW-1133">Transmembrane helix</keyword>
<feature type="compositionally biased region" description="Polar residues" evidence="1">
    <location>
        <begin position="413"/>
        <end position="432"/>
    </location>
</feature>
<evidence type="ECO:0000256" key="2">
    <source>
        <dbReference type="SAM" id="Phobius"/>
    </source>
</evidence>
<accession>A0A8H6VUY1</accession>
<proteinExistence type="predicted"/>
<keyword evidence="2" id="KW-0812">Transmembrane</keyword>
<name>A0A8H6VUY1_9AGAR</name>
<dbReference type="OrthoDB" id="2983908at2759"/>
<gene>
    <name evidence="3" type="ORF">MIND_01023300</name>
</gene>
<feature type="region of interest" description="Disordered" evidence="1">
    <location>
        <begin position="502"/>
        <end position="553"/>
    </location>
</feature>
<keyword evidence="4" id="KW-1185">Reference proteome</keyword>
<dbReference type="AlphaFoldDB" id="A0A8H6VUY1"/>
<keyword evidence="2" id="KW-0472">Membrane</keyword>
<reference evidence="3" key="1">
    <citation type="submission" date="2020-05" db="EMBL/GenBank/DDBJ databases">
        <title>Mycena genomes resolve the evolution of fungal bioluminescence.</title>
        <authorList>
            <person name="Tsai I.J."/>
        </authorList>
    </citation>
    <scope>NUCLEOTIDE SEQUENCE</scope>
    <source>
        <strain evidence="3">171206Taipei</strain>
    </source>
</reference>
<feature type="compositionally biased region" description="Low complexity" evidence="1">
    <location>
        <begin position="502"/>
        <end position="516"/>
    </location>
</feature>
<dbReference type="RefSeq" id="XP_037216217.1">
    <property type="nucleotide sequence ID" value="XM_037366823.1"/>
</dbReference>
<sequence>MPPSRILKPNRRRIPSFPATTLLPLPNRLARKNRKATPTSELTHEQIEYLVAEANAKTEQRSKPWTAVPNPIPDTGINTVNQHAELKHISSVSEASISSSVFTTSTFSQSSPISSASTGLIYHPSSTTINQLIASRQTPQALQSSIPPMPTKSAAPIPPSTHRLSGVAISLIAVAGVCLLVGVFFLFKVCLRPTRAPRPVPSRPILDPSLADDDIFQPKLEDSPVFGGKERMSERPSNAGLFQWTQYTAPKEKTMTLGNDDEKSRFDETRVSQISAASEYPAPIQQVQNVLNRAAHRISSASASFYPTSQAQLVTSFTADGQSVIERINPKILQRSRSSTVGERSRRDLSQTKTSRYSYGFAYDGAEVASPKLPMQSPAIPTPQGRTRIMSSYYAHPRTSHAQPTGKVHEPKTASSATTPITTVPVSPQSTLYPDDSLSMVEARRNRIPRRTPTANANARVSRVFGREDSRGVIASPTVDATAALGNLMLMDFGGTKQSGLNATLSSSSSSANTKSMARSDDKPPRVPSPPPLPSLAQMSWEHSNPEGYADYRSPTYSIYNLYGK</sequence>
<dbReference type="GeneID" id="59349339"/>